<reference evidence="2" key="1">
    <citation type="submission" date="2012-11" db="EMBL/GenBank/DDBJ databases">
        <authorList>
            <person name="Lucero-Rivera Y.E."/>
            <person name="Tovar-Ramirez D."/>
        </authorList>
    </citation>
    <scope>NUCLEOTIDE SEQUENCE [LARGE SCALE GENOMIC DNA]</scope>
    <source>
        <strain evidence="2">Araruama</strain>
    </source>
</reference>
<comment type="caution">
    <text evidence="1">The sequence shown here is derived from an EMBL/GenBank/DDBJ whole genome shotgun (WGS) entry which is preliminary data.</text>
</comment>
<sequence length="307" mass="33167">AQYYDQTSVFDDAKIIQLQPFGVTGIDFVLDEGAIIQGEIKADSDSIPANIYVNLRSKSTGVDSYVKAEGDGTFKFIQLDYNVSDYVVSVFTDGYLPAIYNSNATASSWAGAEDIGPSDTIVRSITLTKGATIKGSITHLSEPVPDVFVEALSDQILMGSYVSTDYYLNDANYEITGLLPNVSYDIHVTHETLVAQPQTITATGEDIVNFALTEPDLIISGSITGVPKSKKIQVTAWTLSNKTQTISLVGTGNVLGYSINKLKPNESYYVDIICQGFPYQLYNGKNNISTADVIALTTASASHIDFT</sequence>
<dbReference type="AlphaFoldDB" id="A0A1V1NRY8"/>
<gene>
    <name evidence="1" type="ORF">OMM_14388</name>
</gene>
<protein>
    <submittedName>
        <fullName evidence="1">Uncharacterized protein</fullName>
    </submittedName>
</protein>
<accession>A0A1V1NRY8</accession>
<evidence type="ECO:0000313" key="2">
    <source>
        <dbReference type="Proteomes" id="UP000189670"/>
    </source>
</evidence>
<dbReference type="Proteomes" id="UP000189670">
    <property type="component" value="Unassembled WGS sequence"/>
</dbReference>
<organism evidence="1 2">
    <name type="scientific">Candidatus Magnetoglobus multicellularis str. Araruama</name>
    <dbReference type="NCBI Taxonomy" id="890399"/>
    <lineage>
        <taxon>Bacteria</taxon>
        <taxon>Pseudomonadati</taxon>
        <taxon>Thermodesulfobacteriota</taxon>
        <taxon>Desulfobacteria</taxon>
        <taxon>Desulfobacterales</taxon>
        <taxon>Desulfobacteraceae</taxon>
        <taxon>Candidatus Magnetoglobus</taxon>
    </lineage>
</organism>
<evidence type="ECO:0000313" key="1">
    <source>
        <dbReference type="EMBL" id="ETR65350.1"/>
    </source>
</evidence>
<dbReference type="EMBL" id="ATBP01002908">
    <property type="protein sequence ID" value="ETR65350.1"/>
    <property type="molecule type" value="Genomic_DNA"/>
</dbReference>
<name>A0A1V1NRY8_9BACT</name>
<feature type="non-terminal residue" evidence="1">
    <location>
        <position position="1"/>
    </location>
</feature>
<proteinExistence type="predicted"/>